<feature type="transmembrane region" description="Helical" evidence="1">
    <location>
        <begin position="541"/>
        <end position="567"/>
    </location>
</feature>
<dbReference type="Gene3D" id="3.80.10.10">
    <property type="entry name" value="Ribonuclease Inhibitor"/>
    <property type="match status" value="2"/>
</dbReference>
<sequence>MESRLTQVLFFVWGTVVFVLHMHAESISGLPQCQMQVKPWFSSQPSCSLLVLDCYASNFTGSAEEITAQWNDFDPKTPACVAIRHCSRLEVPPILTQFTQLKVLKVYNSTIKTWDDNAAITETHHPNLIMLFLVRVNMTDGKLPPGLQGDELPRSLSDIEFCVTNLRTLPDDFDLKWPQFAIIYFEASNFTEVPPALARLAPYDLSLALNPISSIPAKLFDGDIRYLHVGGTLISALPQRVTGVSHSLKLRVDNTNVSFFWDWIDPVIEKGETLVHSNVPNIIASNSPYCLELQRIFDGKQVNFSVVNRDGLSQILSNASEKNWARLKRAVFCDQIGGAIMTKPVSHPISRATEYVRLSFRWFAMWWVIILGVHIVACGYNVAYAKFYHNYGDTFLSYTLEANRIGLPRQHFPVITYVYMTLAAVHGMYALLMIIGSARNHTLTFSSGKLQDVPNLFSWLYEKFAGRRGLLGVNGRHFDLVIICREVLQTILQTIQAVRMSKYLPRATLNRFYVCLVAINCWSSSTIYSRWFWKDEARRRFAVILFDVVLNLVSALGVPFIIVMSYLDLFHADAIGFDFSTLGDEEWVAQLFNEVQMVIVMSWFDLMSRVVFTFGLVASCADLKDLLCSQSTNVNHVYQNANLVNSLSPLMLSRLIDKKADNFNGVISSRCASVQPALQKENSYAEKLLQTPRLRNFIKTFRFGSAIWGIVIVILHVIAVIQPALFECATKVHPMAGVLPSCYIVNFNCHALRITGRLDETLHEWNKFDHKTTMTLRILHCPALEIPASFQNFPHLQQVVVYNSTIVDWSVENAITSTNHPDMIILYVVRVNMTDGMLPPGLQSLSFPPGSGIYLENSRLTEVVPALAWLKPVYLIMNNNPITKVSPEIFEGVLNYLTLGGTKLTELPQNVAEPSTALYYLDITDTDVTFFWAWMDPLVEDMFGAMPLLSAGGSPYCSDLDSIMSGKSSDFRIPFEMGYSPLLMNASEENWGTLLQAVDCSPPLGTTHFPLESWDKMYGIELA</sequence>
<evidence type="ECO:0000256" key="1">
    <source>
        <dbReference type="SAM" id="Phobius"/>
    </source>
</evidence>
<proteinExistence type="predicted"/>
<comment type="caution">
    <text evidence="3">The sequence shown here is derived from an EMBL/GenBank/DDBJ whole genome shotgun (WGS) entry which is preliminary data.</text>
</comment>
<keyword evidence="1" id="KW-0812">Transmembrane</keyword>
<dbReference type="EMBL" id="NCKW01001936">
    <property type="protein sequence ID" value="POM78681.1"/>
    <property type="molecule type" value="Genomic_DNA"/>
</dbReference>
<dbReference type="InterPro" id="IPR032675">
    <property type="entry name" value="LRR_dom_sf"/>
</dbReference>
<feature type="signal peptide" evidence="2">
    <location>
        <begin position="1"/>
        <end position="29"/>
    </location>
</feature>
<feature type="transmembrane region" description="Helical" evidence="1">
    <location>
        <begin position="703"/>
        <end position="725"/>
    </location>
</feature>
<feature type="transmembrane region" description="Helical" evidence="1">
    <location>
        <begin position="362"/>
        <end position="383"/>
    </location>
</feature>
<dbReference type="Proteomes" id="UP000237271">
    <property type="component" value="Unassembled WGS sequence"/>
</dbReference>
<keyword evidence="4" id="KW-1185">Reference proteome</keyword>
<dbReference type="SUPFAM" id="SSF52058">
    <property type="entry name" value="L domain-like"/>
    <property type="match status" value="1"/>
</dbReference>
<evidence type="ECO:0000256" key="2">
    <source>
        <dbReference type="SAM" id="SignalP"/>
    </source>
</evidence>
<name>A0A2P4YLL1_9STRA</name>
<dbReference type="OrthoDB" id="91923at2759"/>
<organism evidence="3 4">
    <name type="scientific">Phytophthora palmivora</name>
    <dbReference type="NCBI Taxonomy" id="4796"/>
    <lineage>
        <taxon>Eukaryota</taxon>
        <taxon>Sar</taxon>
        <taxon>Stramenopiles</taxon>
        <taxon>Oomycota</taxon>
        <taxon>Peronosporomycetes</taxon>
        <taxon>Peronosporales</taxon>
        <taxon>Peronosporaceae</taxon>
        <taxon>Phytophthora</taxon>
    </lineage>
</organism>
<dbReference type="AlphaFoldDB" id="A0A2P4YLL1"/>
<feature type="chain" id="PRO_5015114496" description="Leucine-rich repeat domain, L domain-like" evidence="2">
    <location>
        <begin position="30"/>
        <end position="1023"/>
    </location>
</feature>
<reference evidence="3 4" key="1">
    <citation type="journal article" date="2017" name="Genome Biol. Evol.">
        <title>Phytophthora megakarya and P. palmivora, closely related causal agents of cacao black pod rot, underwent increases in genome sizes and gene numbers by different mechanisms.</title>
        <authorList>
            <person name="Ali S.S."/>
            <person name="Shao J."/>
            <person name="Lary D.J."/>
            <person name="Kronmiller B."/>
            <person name="Shen D."/>
            <person name="Strem M.D."/>
            <person name="Amoako-Attah I."/>
            <person name="Akrofi A.Y."/>
            <person name="Begoude B.A."/>
            <person name="Ten Hoopen G.M."/>
            <person name="Coulibaly K."/>
            <person name="Kebe B.I."/>
            <person name="Melnick R.L."/>
            <person name="Guiltinan M.J."/>
            <person name="Tyler B.M."/>
            <person name="Meinhardt L.W."/>
            <person name="Bailey B.A."/>
        </authorList>
    </citation>
    <scope>NUCLEOTIDE SEQUENCE [LARGE SCALE GENOMIC DNA]</scope>
    <source>
        <strain evidence="4">sbr112.9</strain>
    </source>
</reference>
<accession>A0A2P4YLL1</accession>
<protein>
    <recommendedName>
        <fullName evidence="5">Leucine-rich repeat domain, L domain-like</fullName>
    </recommendedName>
</protein>
<keyword evidence="2" id="KW-0732">Signal</keyword>
<evidence type="ECO:0000313" key="4">
    <source>
        <dbReference type="Proteomes" id="UP000237271"/>
    </source>
</evidence>
<evidence type="ECO:0008006" key="5">
    <source>
        <dbReference type="Google" id="ProtNLM"/>
    </source>
</evidence>
<evidence type="ECO:0000313" key="3">
    <source>
        <dbReference type="EMBL" id="POM78681.1"/>
    </source>
</evidence>
<feature type="transmembrane region" description="Helical" evidence="1">
    <location>
        <begin position="414"/>
        <end position="435"/>
    </location>
</feature>
<feature type="transmembrane region" description="Helical" evidence="1">
    <location>
        <begin position="511"/>
        <end position="529"/>
    </location>
</feature>
<keyword evidence="1" id="KW-1133">Transmembrane helix</keyword>
<gene>
    <name evidence="3" type="ORF">PHPALM_3764</name>
</gene>
<keyword evidence="1" id="KW-0472">Membrane</keyword>